<feature type="transmembrane region" description="Helical" evidence="6">
    <location>
        <begin position="204"/>
        <end position="222"/>
    </location>
</feature>
<dbReference type="OrthoDB" id="5416392at2"/>
<evidence type="ECO:0000313" key="8">
    <source>
        <dbReference type="EMBL" id="KAA0888181.1"/>
    </source>
</evidence>
<name>A0A5A9X971_9BACT</name>
<feature type="transmembrane region" description="Helical" evidence="6">
    <location>
        <begin position="61"/>
        <end position="81"/>
    </location>
</feature>
<dbReference type="EMBL" id="SRSD01000012">
    <property type="protein sequence ID" value="KAA0888181.1"/>
    <property type="molecule type" value="Genomic_DNA"/>
</dbReference>
<dbReference type="InterPro" id="IPR000620">
    <property type="entry name" value="EamA_dom"/>
</dbReference>
<feature type="domain" description="EamA" evidence="7">
    <location>
        <begin position="143"/>
        <end position="274"/>
    </location>
</feature>
<feature type="transmembrane region" description="Helical" evidence="6">
    <location>
        <begin position="234"/>
        <end position="253"/>
    </location>
</feature>
<evidence type="ECO:0000256" key="5">
    <source>
        <dbReference type="ARBA" id="ARBA00023136"/>
    </source>
</evidence>
<dbReference type="SUPFAM" id="SSF103481">
    <property type="entry name" value="Multidrug resistance efflux transporter EmrE"/>
    <property type="match status" value="2"/>
</dbReference>
<comment type="caution">
    <text evidence="8">The sequence shown here is derived from an EMBL/GenBank/DDBJ whole genome shotgun (WGS) entry which is preliminary data.</text>
</comment>
<dbReference type="InterPro" id="IPR051258">
    <property type="entry name" value="Diverse_Substrate_Transporter"/>
</dbReference>
<dbReference type="PANTHER" id="PTHR42920">
    <property type="entry name" value="OS03G0707200 PROTEIN-RELATED"/>
    <property type="match status" value="1"/>
</dbReference>
<keyword evidence="5 6" id="KW-0472">Membrane</keyword>
<reference evidence="8 9" key="1">
    <citation type="submission" date="2019-04" db="EMBL/GenBank/DDBJ databases">
        <title>Geobacter ruber sp. nov., ferric-reducing bacteria isolated from paddy soil.</title>
        <authorList>
            <person name="Xu Z."/>
            <person name="Masuda Y."/>
            <person name="Itoh H."/>
            <person name="Senoo K."/>
        </authorList>
    </citation>
    <scope>NUCLEOTIDE SEQUENCE [LARGE SCALE GENOMIC DNA]</scope>
    <source>
        <strain evidence="8 9">Red88</strain>
    </source>
</reference>
<organism evidence="8 9">
    <name type="scientific">Oryzomonas rubra</name>
    <dbReference type="NCBI Taxonomy" id="2509454"/>
    <lineage>
        <taxon>Bacteria</taxon>
        <taxon>Pseudomonadati</taxon>
        <taxon>Thermodesulfobacteriota</taxon>
        <taxon>Desulfuromonadia</taxon>
        <taxon>Geobacterales</taxon>
        <taxon>Geobacteraceae</taxon>
        <taxon>Oryzomonas</taxon>
    </lineage>
</organism>
<keyword evidence="4 6" id="KW-1133">Transmembrane helix</keyword>
<feature type="domain" description="EamA" evidence="7">
    <location>
        <begin position="5"/>
        <end position="133"/>
    </location>
</feature>
<gene>
    <name evidence="8" type="ORF">ET418_17055</name>
</gene>
<evidence type="ECO:0000256" key="3">
    <source>
        <dbReference type="ARBA" id="ARBA00022692"/>
    </source>
</evidence>
<evidence type="ECO:0000259" key="7">
    <source>
        <dbReference type="Pfam" id="PF00892"/>
    </source>
</evidence>
<dbReference type="GO" id="GO:0005886">
    <property type="term" value="C:plasma membrane"/>
    <property type="evidence" value="ECO:0007669"/>
    <property type="project" value="UniProtKB-SubCell"/>
</dbReference>
<feature type="transmembrane region" description="Helical" evidence="6">
    <location>
        <begin position="5"/>
        <end position="26"/>
    </location>
</feature>
<dbReference type="InterPro" id="IPR037185">
    <property type="entry name" value="EmrE-like"/>
</dbReference>
<keyword evidence="3 6" id="KW-0812">Transmembrane</keyword>
<feature type="transmembrane region" description="Helical" evidence="6">
    <location>
        <begin position="117"/>
        <end position="133"/>
    </location>
</feature>
<feature type="transmembrane region" description="Helical" evidence="6">
    <location>
        <begin position="259"/>
        <end position="281"/>
    </location>
</feature>
<dbReference type="PANTHER" id="PTHR42920:SF5">
    <property type="entry name" value="EAMA DOMAIN-CONTAINING PROTEIN"/>
    <property type="match status" value="1"/>
</dbReference>
<feature type="transmembrane region" description="Helical" evidence="6">
    <location>
        <begin position="145"/>
        <end position="165"/>
    </location>
</feature>
<evidence type="ECO:0000256" key="6">
    <source>
        <dbReference type="SAM" id="Phobius"/>
    </source>
</evidence>
<proteinExistence type="predicted"/>
<protein>
    <submittedName>
        <fullName evidence="8">DMT family transporter</fullName>
    </submittedName>
</protein>
<evidence type="ECO:0000256" key="2">
    <source>
        <dbReference type="ARBA" id="ARBA00022475"/>
    </source>
</evidence>
<evidence type="ECO:0000313" key="9">
    <source>
        <dbReference type="Proteomes" id="UP000324298"/>
    </source>
</evidence>
<evidence type="ECO:0000256" key="1">
    <source>
        <dbReference type="ARBA" id="ARBA00004651"/>
    </source>
</evidence>
<dbReference type="Proteomes" id="UP000324298">
    <property type="component" value="Unassembled WGS sequence"/>
</dbReference>
<accession>A0A5A9X971</accession>
<keyword evidence="2" id="KW-1003">Cell membrane</keyword>
<evidence type="ECO:0000256" key="4">
    <source>
        <dbReference type="ARBA" id="ARBA00022989"/>
    </source>
</evidence>
<comment type="subcellular location">
    <subcellularLocation>
        <location evidence="1">Cell membrane</location>
        <topology evidence="1">Multi-pass membrane protein</topology>
    </subcellularLocation>
</comment>
<feature type="transmembrane region" description="Helical" evidence="6">
    <location>
        <begin position="32"/>
        <end position="49"/>
    </location>
</feature>
<feature type="transmembrane region" description="Helical" evidence="6">
    <location>
        <begin position="93"/>
        <end position="110"/>
    </location>
</feature>
<dbReference type="AlphaFoldDB" id="A0A5A9X971"/>
<feature type="transmembrane region" description="Helical" evidence="6">
    <location>
        <begin position="172"/>
        <end position="192"/>
    </location>
</feature>
<keyword evidence="9" id="KW-1185">Reference proteome</keyword>
<sequence>MGQVYFILILTTFFWGGSFLFTKIGLREIPPPLFVLMRFSLAAMIMLFVSGRRLKNFNRQILWRGAAVGVTLGLTNISFVFGVQGTSISRAGILNNLFVLFIPFIVKIVWGDRIGRINLAGIILASVGIWLLATGGSEGFNRGDLISTFCALMIACQVVAVSKLLRDDDVYLVSLVQFATASLMAGCITLLLPLPHVTLHRSALLSVAYCALFPTVFCFTLQNAYQRYVTATRAGLIYTLDPVWSLVAGFFILGERLSAREWLGCGIIFIAVVIPLGVRYLMERRLVKRYVETEDGVPGVT</sequence>
<dbReference type="Pfam" id="PF00892">
    <property type="entry name" value="EamA"/>
    <property type="match status" value="2"/>
</dbReference>